<dbReference type="AlphaFoldDB" id="A0A8C8AEW5"/>
<dbReference type="Proteomes" id="UP000694552">
    <property type="component" value="Unplaced"/>
</dbReference>
<protein>
    <submittedName>
        <fullName evidence="2">Uncharacterized protein</fullName>
    </submittedName>
</protein>
<keyword evidence="3" id="KW-1185">Reference proteome</keyword>
<dbReference type="SMART" id="SM00320">
    <property type="entry name" value="WD40"/>
    <property type="match status" value="1"/>
</dbReference>
<dbReference type="Pfam" id="PF00400">
    <property type="entry name" value="WD40"/>
    <property type="match status" value="1"/>
</dbReference>
<dbReference type="PROSITE" id="PS51257">
    <property type="entry name" value="PROKAR_LIPOPROTEIN"/>
    <property type="match status" value="1"/>
</dbReference>
<dbReference type="InterPro" id="IPR036322">
    <property type="entry name" value="WD40_repeat_dom_sf"/>
</dbReference>
<keyword evidence="1" id="KW-0853">WD repeat</keyword>
<evidence type="ECO:0000313" key="3">
    <source>
        <dbReference type="Proteomes" id="UP000694552"/>
    </source>
</evidence>
<reference evidence="2" key="1">
    <citation type="submission" date="2025-08" db="UniProtKB">
        <authorList>
            <consortium name="Ensembl"/>
        </authorList>
    </citation>
    <scope>IDENTIFICATION</scope>
</reference>
<dbReference type="SUPFAM" id="SSF50978">
    <property type="entry name" value="WD40 repeat-like"/>
    <property type="match status" value="1"/>
</dbReference>
<sequence>MKEALALAGRVPAHPESRCWFLAWSPGGSLLASCGGDRLVRLWGREGARRR</sequence>
<accession>A0A8C8AEW5</accession>
<reference evidence="2" key="2">
    <citation type="submission" date="2025-09" db="UniProtKB">
        <authorList>
            <consortium name="Ensembl"/>
        </authorList>
    </citation>
    <scope>IDENTIFICATION</scope>
</reference>
<organism evidence="2 3">
    <name type="scientific">Otus sunia</name>
    <name type="common">Oriental scops-owl</name>
    <dbReference type="NCBI Taxonomy" id="257818"/>
    <lineage>
        <taxon>Eukaryota</taxon>
        <taxon>Metazoa</taxon>
        <taxon>Chordata</taxon>
        <taxon>Craniata</taxon>
        <taxon>Vertebrata</taxon>
        <taxon>Euteleostomi</taxon>
        <taxon>Archelosauria</taxon>
        <taxon>Archosauria</taxon>
        <taxon>Dinosauria</taxon>
        <taxon>Saurischia</taxon>
        <taxon>Theropoda</taxon>
        <taxon>Coelurosauria</taxon>
        <taxon>Aves</taxon>
        <taxon>Neognathae</taxon>
        <taxon>Neoaves</taxon>
        <taxon>Telluraves</taxon>
        <taxon>Strigiformes</taxon>
        <taxon>Strigidae</taxon>
        <taxon>Otus</taxon>
    </lineage>
</organism>
<evidence type="ECO:0000313" key="2">
    <source>
        <dbReference type="Ensembl" id="ENSOSUP00000004524.1"/>
    </source>
</evidence>
<name>A0A8C8AEW5_9STRI</name>
<dbReference type="Gene3D" id="2.130.10.10">
    <property type="entry name" value="YVTN repeat-like/Quinoprotein amine dehydrogenase"/>
    <property type="match status" value="1"/>
</dbReference>
<evidence type="ECO:0000256" key="1">
    <source>
        <dbReference type="PROSITE-ProRule" id="PRU00221"/>
    </source>
</evidence>
<dbReference type="InterPro" id="IPR001680">
    <property type="entry name" value="WD40_rpt"/>
</dbReference>
<dbReference type="PROSITE" id="PS50082">
    <property type="entry name" value="WD_REPEATS_2"/>
    <property type="match status" value="1"/>
</dbReference>
<dbReference type="Ensembl" id="ENSOSUT00000004673.1">
    <property type="protein sequence ID" value="ENSOSUP00000004524.1"/>
    <property type="gene ID" value="ENSOSUG00000003336.1"/>
</dbReference>
<proteinExistence type="predicted"/>
<feature type="repeat" description="WD" evidence="1">
    <location>
        <begin position="22"/>
        <end position="51"/>
    </location>
</feature>
<dbReference type="InterPro" id="IPR015943">
    <property type="entry name" value="WD40/YVTN_repeat-like_dom_sf"/>
</dbReference>